<sequence length="192" mass="21517">MTQAPKRSYVDEICELVGWRPGHFRPELDWATVERELGTPLPGDYKELLTRFPSGGFRDVITVSNPCQSAEDCASVKDENAQLLEIFGDEDLGYLRDVPYRLFPEPGGLYPWGDNGAGGTFWWITGPADPDEWQVAYNNRDAWHGVHPGPMTRVIRDLLVSTGEDNLLGWDMAGKPVSFAGYWGDRYVSHPG</sequence>
<evidence type="ECO:0008006" key="3">
    <source>
        <dbReference type="Google" id="ProtNLM"/>
    </source>
</evidence>
<dbReference type="eggNOG" id="ENOG50338VG">
    <property type="taxonomic scope" value="Bacteria"/>
</dbReference>
<protein>
    <recommendedName>
        <fullName evidence="3">Knr4/Smi1-like domain-containing protein</fullName>
    </recommendedName>
</protein>
<accession>A0A193C196</accession>
<dbReference type="EMBL" id="CP016174">
    <property type="protein sequence ID" value="ANN18291.1"/>
    <property type="molecule type" value="Genomic_DNA"/>
</dbReference>
<dbReference type="AlphaFoldDB" id="A0A193C196"/>
<proteinExistence type="predicted"/>
<evidence type="ECO:0000313" key="2">
    <source>
        <dbReference type="Proteomes" id="UP000093695"/>
    </source>
</evidence>
<dbReference type="STRING" id="31958.SD37_23395"/>
<dbReference type="InterPro" id="IPR037883">
    <property type="entry name" value="Knr4/Smi1-like_sf"/>
</dbReference>
<dbReference type="Pfam" id="PF14568">
    <property type="entry name" value="SUKH_6"/>
    <property type="match status" value="1"/>
</dbReference>
<dbReference type="RefSeq" id="WP_044854892.1">
    <property type="nucleotide sequence ID" value="NZ_CP016174.1"/>
</dbReference>
<dbReference type="KEGG" id="aori:SD37_23395"/>
<evidence type="ECO:0000313" key="1">
    <source>
        <dbReference type="EMBL" id="ANN18291.1"/>
    </source>
</evidence>
<gene>
    <name evidence="1" type="ORF">SD37_23395</name>
</gene>
<organism evidence="1 2">
    <name type="scientific">Amycolatopsis orientalis</name>
    <name type="common">Nocardia orientalis</name>
    <dbReference type="NCBI Taxonomy" id="31958"/>
    <lineage>
        <taxon>Bacteria</taxon>
        <taxon>Bacillati</taxon>
        <taxon>Actinomycetota</taxon>
        <taxon>Actinomycetes</taxon>
        <taxon>Pseudonocardiales</taxon>
        <taxon>Pseudonocardiaceae</taxon>
        <taxon>Amycolatopsis</taxon>
    </lineage>
</organism>
<reference evidence="1 2" key="1">
    <citation type="journal article" date="2015" name="Genome Announc.">
        <title>Draft Genome Sequence of Norvancomycin-Producing Strain Amycolatopsis orientalis CPCC200066.</title>
        <authorList>
            <person name="Lei X."/>
            <person name="Yuan F."/>
            <person name="Shi Y."/>
            <person name="Li X."/>
            <person name="Wang L."/>
            <person name="Hong B."/>
        </authorList>
    </citation>
    <scope>NUCLEOTIDE SEQUENCE [LARGE SCALE GENOMIC DNA]</scope>
    <source>
        <strain evidence="1 2">B-37</strain>
    </source>
</reference>
<keyword evidence="2" id="KW-1185">Reference proteome</keyword>
<dbReference type="Proteomes" id="UP000093695">
    <property type="component" value="Chromosome"/>
</dbReference>
<name>A0A193C196_AMYOR</name>
<dbReference type="SUPFAM" id="SSF160631">
    <property type="entry name" value="SMI1/KNR4-like"/>
    <property type="match status" value="1"/>
</dbReference>